<feature type="region of interest" description="Disordered" evidence="1">
    <location>
        <begin position="220"/>
        <end position="255"/>
    </location>
</feature>
<accession>A0A7S4QI83</accession>
<feature type="compositionally biased region" description="Basic residues" evidence="1">
    <location>
        <begin position="158"/>
        <end position="174"/>
    </location>
</feature>
<reference evidence="2" key="1">
    <citation type="submission" date="2021-01" db="EMBL/GenBank/DDBJ databases">
        <authorList>
            <person name="Corre E."/>
            <person name="Pelletier E."/>
            <person name="Niang G."/>
            <person name="Scheremetjew M."/>
            <person name="Finn R."/>
            <person name="Kale V."/>
            <person name="Holt S."/>
            <person name="Cochrane G."/>
            <person name="Meng A."/>
            <person name="Brown T."/>
            <person name="Cohen L."/>
        </authorList>
    </citation>
    <scope>NUCLEOTIDE SEQUENCE</scope>
    <source>
        <strain evidence="2">GSO104</strain>
    </source>
</reference>
<dbReference type="AlphaFoldDB" id="A0A7S4QI83"/>
<organism evidence="2">
    <name type="scientific">Ditylum brightwellii</name>
    <dbReference type="NCBI Taxonomy" id="49249"/>
    <lineage>
        <taxon>Eukaryota</taxon>
        <taxon>Sar</taxon>
        <taxon>Stramenopiles</taxon>
        <taxon>Ochrophyta</taxon>
        <taxon>Bacillariophyta</taxon>
        <taxon>Mediophyceae</taxon>
        <taxon>Lithodesmiophycidae</taxon>
        <taxon>Lithodesmiales</taxon>
        <taxon>Lithodesmiaceae</taxon>
        <taxon>Ditylum</taxon>
    </lineage>
</organism>
<protein>
    <submittedName>
        <fullName evidence="2">Uncharacterized protein</fullName>
    </submittedName>
</protein>
<gene>
    <name evidence="2" type="ORF">DBRI00130_LOCUS3223</name>
</gene>
<name>A0A7S4QI83_9STRA</name>
<dbReference type="EMBL" id="HBNS01003966">
    <property type="protein sequence ID" value="CAE4584473.1"/>
    <property type="molecule type" value="Transcribed_RNA"/>
</dbReference>
<proteinExistence type="predicted"/>
<sequence>MELVEFDTMFNLDPYEEMDQYSYLRQHVTLQQQALEHGCHKRRRLSLLSDMGDNQNSLREDLDNWLKDAVPFQADFPSDDAAAQEVSLLSQSHHELLQSFGPLQTLEGSESQACLAETLQRDFEADTEPMPLQGVVNNSFFEDVLISYEKKLQDAKRKTYPKKKRVQKAKKQRSHSAPPFVLAPSCSTQGMLYKLEKTMEESTRSDQRLSDWDRRMGLRKNHCRTMGATRKSRRRLSELQKKVGFGPMQSSAKGA</sequence>
<feature type="region of interest" description="Disordered" evidence="1">
    <location>
        <begin position="156"/>
        <end position="181"/>
    </location>
</feature>
<evidence type="ECO:0000256" key="1">
    <source>
        <dbReference type="SAM" id="MobiDB-lite"/>
    </source>
</evidence>
<evidence type="ECO:0000313" key="2">
    <source>
        <dbReference type="EMBL" id="CAE4584473.1"/>
    </source>
</evidence>